<evidence type="ECO:0000256" key="2">
    <source>
        <dbReference type="ARBA" id="ARBA00022676"/>
    </source>
</evidence>
<name>A0A8J8FE92_9BACT</name>
<evidence type="ECO:0000256" key="1">
    <source>
        <dbReference type="ARBA" id="ARBA00006739"/>
    </source>
</evidence>
<dbReference type="Proteomes" id="UP000598971">
    <property type="component" value="Unassembled WGS sequence"/>
</dbReference>
<dbReference type="SUPFAM" id="SSF53448">
    <property type="entry name" value="Nucleotide-diphospho-sugar transferases"/>
    <property type="match status" value="1"/>
</dbReference>
<evidence type="ECO:0000313" key="6">
    <source>
        <dbReference type="Proteomes" id="UP000598971"/>
    </source>
</evidence>
<comment type="caution">
    <text evidence="5">The sequence shown here is derived from an EMBL/GenBank/DDBJ whole genome shotgun (WGS) entry which is preliminary data.</text>
</comment>
<dbReference type="AlphaFoldDB" id="A0A8J8FE92"/>
<evidence type="ECO:0000259" key="4">
    <source>
        <dbReference type="Pfam" id="PF00535"/>
    </source>
</evidence>
<dbReference type="GO" id="GO:0016757">
    <property type="term" value="F:glycosyltransferase activity"/>
    <property type="evidence" value="ECO:0007669"/>
    <property type="project" value="UniProtKB-KW"/>
</dbReference>
<proteinExistence type="inferred from homology"/>
<keyword evidence="6" id="KW-1185">Reference proteome</keyword>
<protein>
    <submittedName>
        <fullName evidence="5">Glycosyltransferase</fullName>
    </submittedName>
</protein>
<dbReference type="Gene3D" id="3.90.550.10">
    <property type="entry name" value="Spore Coat Polysaccharide Biosynthesis Protein SpsA, Chain A"/>
    <property type="match status" value="1"/>
</dbReference>
<evidence type="ECO:0000256" key="3">
    <source>
        <dbReference type="ARBA" id="ARBA00022679"/>
    </source>
</evidence>
<dbReference type="RefSeq" id="WP_171606269.1">
    <property type="nucleotide sequence ID" value="NZ_WHPF01000002.1"/>
</dbReference>
<dbReference type="InterPro" id="IPR001173">
    <property type="entry name" value="Glyco_trans_2-like"/>
</dbReference>
<dbReference type="CDD" id="cd04186">
    <property type="entry name" value="GT_2_like_c"/>
    <property type="match status" value="1"/>
</dbReference>
<dbReference type="Pfam" id="PF00535">
    <property type="entry name" value="Glycos_transf_2"/>
    <property type="match status" value="1"/>
</dbReference>
<dbReference type="InterPro" id="IPR029044">
    <property type="entry name" value="Nucleotide-diphossugar_trans"/>
</dbReference>
<keyword evidence="3" id="KW-0808">Transferase</keyword>
<organism evidence="5 6">
    <name type="scientific">Limnovirga soli</name>
    <dbReference type="NCBI Taxonomy" id="2656915"/>
    <lineage>
        <taxon>Bacteria</taxon>
        <taxon>Pseudomonadati</taxon>
        <taxon>Bacteroidota</taxon>
        <taxon>Chitinophagia</taxon>
        <taxon>Chitinophagales</taxon>
        <taxon>Chitinophagaceae</taxon>
        <taxon>Limnovirga</taxon>
    </lineage>
</organism>
<comment type="similarity">
    <text evidence="1">Belongs to the glycosyltransferase 2 family.</text>
</comment>
<sequence length="301" mass="34309">MTNIPPKVSIITINFNGTAVTAALLASLQKISYPSIEVIVVDNSNKEPGYQLPIDYPWIKYINTGENLGFAGGNNKGIEAATGDYLFLLNNDTEVAPDFLEPLVNRMESDKQIGVICPKILYYDEPDTIQFAGFSPISPITGRGFSIGYLEKDKGQHDTAMPTSRAHGAAMMFSRAAFDKVGLMAELFFLYYEEMDYCERFKRAGYTIWYEPASKVWHKESISTGKGSTLKTYYYSRNRLLYLRRNTFGIQKLLMYLYYFCIAVPKNLIGYILKADWNHLKAFWKGLIWNFSNTSKDKHDK</sequence>
<dbReference type="PANTHER" id="PTHR43179:SF12">
    <property type="entry name" value="GALACTOFURANOSYLTRANSFERASE GLFT2"/>
    <property type="match status" value="1"/>
</dbReference>
<keyword evidence="2" id="KW-0328">Glycosyltransferase</keyword>
<evidence type="ECO:0000313" key="5">
    <source>
        <dbReference type="EMBL" id="NNV54346.1"/>
    </source>
</evidence>
<dbReference type="PANTHER" id="PTHR43179">
    <property type="entry name" value="RHAMNOSYLTRANSFERASE WBBL"/>
    <property type="match status" value="1"/>
</dbReference>
<gene>
    <name evidence="5" type="ORF">GD597_02660</name>
</gene>
<dbReference type="EMBL" id="WHPF01000002">
    <property type="protein sequence ID" value="NNV54346.1"/>
    <property type="molecule type" value="Genomic_DNA"/>
</dbReference>
<reference evidence="5" key="1">
    <citation type="submission" date="2019-10" db="EMBL/GenBank/DDBJ databases">
        <title>Draft genome sequence of Panacibacter sp. KCS-6.</title>
        <authorList>
            <person name="Yim K.J."/>
        </authorList>
    </citation>
    <scope>NUCLEOTIDE SEQUENCE</scope>
    <source>
        <strain evidence="5">KCS-6</strain>
    </source>
</reference>
<accession>A0A8J8FE92</accession>
<feature type="domain" description="Glycosyltransferase 2-like" evidence="4">
    <location>
        <begin position="9"/>
        <end position="181"/>
    </location>
</feature>